<dbReference type="Gene3D" id="3.30.710.10">
    <property type="entry name" value="Potassium Channel Kv1.1, Chain A"/>
    <property type="match status" value="1"/>
</dbReference>
<reference evidence="3" key="2">
    <citation type="submission" date="2021-08" db="EMBL/GenBank/DDBJ databases">
        <authorList>
            <person name="Gostincar C."/>
            <person name="Sun X."/>
            <person name="Song Z."/>
            <person name="Gunde-Cimerman N."/>
        </authorList>
    </citation>
    <scope>NUCLEOTIDE SEQUENCE</scope>
    <source>
        <strain evidence="3">EXF-9298</strain>
    </source>
</reference>
<evidence type="ECO:0000259" key="2">
    <source>
        <dbReference type="PROSITE" id="PS50097"/>
    </source>
</evidence>
<feature type="region of interest" description="Disordered" evidence="1">
    <location>
        <begin position="298"/>
        <end position="331"/>
    </location>
</feature>
<feature type="domain" description="BTB" evidence="2">
    <location>
        <begin position="23"/>
        <end position="95"/>
    </location>
</feature>
<feature type="compositionally biased region" description="Basic and acidic residues" evidence="1">
    <location>
        <begin position="320"/>
        <end position="331"/>
    </location>
</feature>
<dbReference type="SUPFAM" id="SSF54695">
    <property type="entry name" value="POZ domain"/>
    <property type="match status" value="1"/>
</dbReference>
<protein>
    <recommendedName>
        <fullName evidence="2">BTB domain-containing protein</fullName>
    </recommendedName>
</protein>
<dbReference type="InterPro" id="IPR000210">
    <property type="entry name" value="BTB/POZ_dom"/>
</dbReference>
<dbReference type="InterPro" id="IPR011333">
    <property type="entry name" value="SKP1/BTB/POZ_sf"/>
</dbReference>
<comment type="caution">
    <text evidence="3">The sequence shown here is derived from an EMBL/GenBank/DDBJ whole genome shotgun (WGS) entry which is preliminary data.</text>
</comment>
<sequence length="331" mass="38232">MVDYSKGLWQPAEVYAMMSDHPETIVLKFNHKEEPKSFVVNKAVLCYYSTYFEKTFNGFWKESRECKNEFEVDLSQADLRLFHGWLHTGRILSHTHIFKPDHIIRLWQYGDYIGCLALRRTAMSHLQRSSADRLRVKLVSYDSLHCNNVWIEYRDSALYQFIIDVFAFHWDHGKDAQVEDPVEEYDIPNTFLYDQMVIRSKYAHIIKKGLGLGDCPCCTVEACKYHEHSSGDERDATCGCISDDLRGLYVNDDADDINDEESESEHEDQDIDAEKGEEITEVDFNAFINESINTCNDTEAAGTDVNGKRKAYDDGQEEEVPAKKLKQEADS</sequence>
<gene>
    <name evidence="3" type="ORF">KCU98_g10721</name>
</gene>
<reference evidence="3" key="1">
    <citation type="journal article" date="2021" name="J Fungi (Basel)">
        <title>Virulence traits and population genomics of the black yeast Aureobasidium melanogenum.</title>
        <authorList>
            <person name="Cernosa A."/>
            <person name="Sun X."/>
            <person name="Gostincar C."/>
            <person name="Fang C."/>
            <person name="Gunde-Cimerman N."/>
            <person name="Song Z."/>
        </authorList>
    </citation>
    <scope>NUCLEOTIDE SEQUENCE</scope>
    <source>
        <strain evidence="3">EXF-9298</strain>
    </source>
</reference>
<dbReference type="Pfam" id="PF00651">
    <property type="entry name" value="BTB"/>
    <property type="match status" value="1"/>
</dbReference>
<evidence type="ECO:0000256" key="1">
    <source>
        <dbReference type="SAM" id="MobiDB-lite"/>
    </source>
</evidence>
<name>A0A9P8FJJ4_AURME</name>
<organism evidence="3 4">
    <name type="scientific">Aureobasidium melanogenum</name>
    <name type="common">Aureobasidium pullulans var. melanogenum</name>
    <dbReference type="NCBI Taxonomy" id="46634"/>
    <lineage>
        <taxon>Eukaryota</taxon>
        <taxon>Fungi</taxon>
        <taxon>Dikarya</taxon>
        <taxon>Ascomycota</taxon>
        <taxon>Pezizomycotina</taxon>
        <taxon>Dothideomycetes</taxon>
        <taxon>Dothideomycetidae</taxon>
        <taxon>Dothideales</taxon>
        <taxon>Saccotheciaceae</taxon>
        <taxon>Aureobasidium</taxon>
    </lineage>
</organism>
<evidence type="ECO:0000313" key="4">
    <source>
        <dbReference type="Proteomes" id="UP000729357"/>
    </source>
</evidence>
<evidence type="ECO:0000313" key="3">
    <source>
        <dbReference type="EMBL" id="KAG9976440.1"/>
    </source>
</evidence>
<dbReference type="PROSITE" id="PS50097">
    <property type="entry name" value="BTB"/>
    <property type="match status" value="1"/>
</dbReference>
<feature type="non-terminal residue" evidence="3">
    <location>
        <position position="331"/>
    </location>
</feature>
<accession>A0A9P8FJJ4</accession>
<dbReference type="EMBL" id="JAHFXS010001625">
    <property type="protein sequence ID" value="KAG9976440.1"/>
    <property type="molecule type" value="Genomic_DNA"/>
</dbReference>
<keyword evidence="4" id="KW-1185">Reference proteome</keyword>
<proteinExistence type="predicted"/>
<dbReference type="Proteomes" id="UP000729357">
    <property type="component" value="Unassembled WGS sequence"/>
</dbReference>
<dbReference type="AlphaFoldDB" id="A0A9P8FJJ4"/>